<reference evidence="2 3" key="1">
    <citation type="journal article" date="2018" name="Front. Plant Sci.">
        <title>Red Clover (Trifolium pratense) and Zigzag Clover (T. medium) - A Picture of Genomic Similarities and Differences.</title>
        <authorList>
            <person name="Dluhosova J."/>
            <person name="Istvanek J."/>
            <person name="Nedelnik J."/>
            <person name="Repkova J."/>
        </authorList>
    </citation>
    <scope>NUCLEOTIDE SEQUENCE [LARGE SCALE GENOMIC DNA]</scope>
    <source>
        <strain evidence="3">cv. 10/8</strain>
        <tissue evidence="2">Leaf</tissue>
    </source>
</reference>
<feature type="compositionally biased region" description="Basic and acidic residues" evidence="1">
    <location>
        <begin position="33"/>
        <end position="72"/>
    </location>
</feature>
<dbReference type="GO" id="GO:0016853">
    <property type="term" value="F:isomerase activity"/>
    <property type="evidence" value="ECO:0007669"/>
    <property type="project" value="UniProtKB-KW"/>
</dbReference>
<dbReference type="Proteomes" id="UP000265520">
    <property type="component" value="Unassembled WGS sequence"/>
</dbReference>
<protein>
    <submittedName>
        <fullName evidence="2">Peptidyl-prolyl cis-trans isomerase-like 4-like</fullName>
    </submittedName>
</protein>
<keyword evidence="3" id="KW-1185">Reference proteome</keyword>
<evidence type="ECO:0000256" key="1">
    <source>
        <dbReference type="SAM" id="MobiDB-lite"/>
    </source>
</evidence>
<name>A0A392SMC3_9FABA</name>
<organism evidence="2 3">
    <name type="scientific">Trifolium medium</name>
    <dbReference type="NCBI Taxonomy" id="97028"/>
    <lineage>
        <taxon>Eukaryota</taxon>
        <taxon>Viridiplantae</taxon>
        <taxon>Streptophyta</taxon>
        <taxon>Embryophyta</taxon>
        <taxon>Tracheophyta</taxon>
        <taxon>Spermatophyta</taxon>
        <taxon>Magnoliopsida</taxon>
        <taxon>eudicotyledons</taxon>
        <taxon>Gunneridae</taxon>
        <taxon>Pentapetalae</taxon>
        <taxon>rosids</taxon>
        <taxon>fabids</taxon>
        <taxon>Fabales</taxon>
        <taxon>Fabaceae</taxon>
        <taxon>Papilionoideae</taxon>
        <taxon>50 kb inversion clade</taxon>
        <taxon>NPAAA clade</taxon>
        <taxon>Hologalegina</taxon>
        <taxon>IRL clade</taxon>
        <taxon>Trifolieae</taxon>
        <taxon>Trifolium</taxon>
    </lineage>
</organism>
<evidence type="ECO:0000313" key="3">
    <source>
        <dbReference type="Proteomes" id="UP000265520"/>
    </source>
</evidence>
<sequence>RERQMGRQRDDGYRRKDELDSRKRDSDSYTESRTSRDDRRKTDASHLDRRNDRDYRKRTEDGGRQDVKIDSR</sequence>
<keyword evidence="2" id="KW-0413">Isomerase</keyword>
<feature type="region of interest" description="Disordered" evidence="1">
    <location>
        <begin position="1"/>
        <end position="72"/>
    </location>
</feature>
<feature type="non-terminal residue" evidence="2">
    <location>
        <position position="1"/>
    </location>
</feature>
<dbReference type="EMBL" id="LXQA010395628">
    <property type="protein sequence ID" value="MCI49080.1"/>
    <property type="molecule type" value="Genomic_DNA"/>
</dbReference>
<accession>A0A392SMC3</accession>
<proteinExistence type="predicted"/>
<feature type="compositionally biased region" description="Basic and acidic residues" evidence="1">
    <location>
        <begin position="1"/>
        <end position="27"/>
    </location>
</feature>
<comment type="caution">
    <text evidence="2">The sequence shown here is derived from an EMBL/GenBank/DDBJ whole genome shotgun (WGS) entry which is preliminary data.</text>
</comment>
<evidence type="ECO:0000313" key="2">
    <source>
        <dbReference type="EMBL" id="MCI49080.1"/>
    </source>
</evidence>
<dbReference type="AlphaFoldDB" id="A0A392SMC3"/>